<gene>
    <name evidence="2" type="ORF">HZY62_05495</name>
    <name evidence="3" type="ORF">LX92_00231</name>
</gene>
<dbReference type="Pfam" id="PF13489">
    <property type="entry name" value="Methyltransf_23"/>
    <property type="match status" value="1"/>
</dbReference>
<evidence type="ECO:0000313" key="2">
    <source>
        <dbReference type="EMBL" id="MBD1260033.1"/>
    </source>
</evidence>
<dbReference type="PANTHER" id="PTHR43861:SF3">
    <property type="entry name" value="PUTATIVE (AFU_ORTHOLOGUE AFUA_2G14390)-RELATED"/>
    <property type="match status" value="1"/>
</dbReference>
<dbReference type="EMBL" id="QGGQ01000001">
    <property type="protein sequence ID" value="PWK25492.1"/>
    <property type="molecule type" value="Genomic_DNA"/>
</dbReference>
<dbReference type="PANTHER" id="PTHR43861">
    <property type="entry name" value="TRANS-ACONITATE 2-METHYLTRANSFERASE-RELATED"/>
    <property type="match status" value="1"/>
</dbReference>
<dbReference type="CDD" id="cd02440">
    <property type="entry name" value="AdoMet_MTases"/>
    <property type="match status" value="1"/>
</dbReference>
<keyword evidence="1 3" id="KW-0808">Transferase</keyword>
<evidence type="ECO:0000313" key="3">
    <source>
        <dbReference type="EMBL" id="PWK25492.1"/>
    </source>
</evidence>
<dbReference type="Gene3D" id="3.40.50.150">
    <property type="entry name" value="Vaccinia Virus protein VP39"/>
    <property type="match status" value="1"/>
</dbReference>
<organism evidence="3 4">
    <name type="scientific">Maribacter polysiphoniae</name>
    <dbReference type="NCBI Taxonomy" id="429344"/>
    <lineage>
        <taxon>Bacteria</taxon>
        <taxon>Pseudomonadati</taxon>
        <taxon>Bacteroidota</taxon>
        <taxon>Flavobacteriia</taxon>
        <taxon>Flavobacteriales</taxon>
        <taxon>Flavobacteriaceae</taxon>
        <taxon>Maribacter</taxon>
    </lineage>
</organism>
<comment type="caution">
    <text evidence="3">The sequence shown here is derived from an EMBL/GenBank/DDBJ whole genome shotgun (WGS) entry which is preliminary data.</text>
</comment>
<keyword evidence="3" id="KW-0489">Methyltransferase</keyword>
<dbReference type="GO" id="GO:0008168">
    <property type="term" value="F:methyltransferase activity"/>
    <property type="evidence" value="ECO:0007669"/>
    <property type="project" value="UniProtKB-KW"/>
</dbReference>
<reference evidence="2 5" key="2">
    <citation type="submission" date="2020-07" db="EMBL/GenBank/DDBJ databases">
        <title>The draft genome sequence of Maribacter polysiphoniae KCTC 22021.</title>
        <authorList>
            <person name="Mu L."/>
        </authorList>
    </citation>
    <scope>NUCLEOTIDE SEQUENCE [LARGE SCALE GENOMIC DNA]</scope>
    <source>
        <strain evidence="2 5">KCTC 22021</strain>
    </source>
</reference>
<dbReference type="InterPro" id="IPR029063">
    <property type="entry name" value="SAM-dependent_MTases_sf"/>
</dbReference>
<name>A0A316E7I2_9FLAO</name>
<sequence length="275" mass="31656">MKPYLKTKDYSVTGEDFELVHDSVLQMLSTQPQPKNLDVYYKSENYISHTDAKETVVEKLYQRVKKYSLHKKVALIEKYSSGNRTLLDVGAGTGDFLLKAQKNNWHVEGVEPNLDARNRAAEKGVELNSDLDAVLEKNYGVVTLWHVLEHLPNLEEQIKNLVSVLSEDGTLVVAVPNFKSYDAQHYKEFWAAYDVPRHLWHFSKMSIEKLFGKQGMKVVQVKPMLFDSFYVSLLSEKYKTGNQNYVRAFAVGLWSNLKALGSREYSSHIYILKRQ</sequence>
<evidence type="ECO:0000256" key="1">
    <source>
        <dbReference type="ARBA" id="ARBA00022679"/>
    </source>
</evidence>
<dbReference type="AlphaFoldDB" id="A0A316E7I2"/>
<evidence type="ECO:0000313" key="4">
    <source>
        <dbReference type="Proteomes" id="UP000245667"/>
    </source>
</evidence>
<dbReference type="SUPFAM" id="SSF53335">
    <property type="entry name" value="S-adenosyl-L-methionine-dependent methyltransferases"/>
    <property type="match status" value="1"/>
</dbReference>
<dbReference type="OrthoDB" id="2370471at2"/>
<dbReference type="RefSeq" id="WP_109648436.1">
    <property type="nucleotide sequence ID" value="NZ_JACWLN010000002.1"/>
</dbReference>
<dbReference type="Proteomes" id="UP000651837">
    <property type="component" value="Unassembled WGS sequence"/>
</dbReference>
<dbReference type="Proteomes" id="UP000245667">
    <property type="component" value="Unassembled WGS sequence"/>
</dbReference>
<keyword evidence="5" id="KW-1185">Reference proteome</keyword>
<evidence type="ECO:0000313" key="5">
    <source>
        <dbReference type="Proteomes" id="UP000651837"/>
    </source>
</evidence>
<dbReference type="GO" id="GO:0032259">
    <property type="term" value="P:methylation"/>
    <property type="evidence" value="ECO:0007669"/>
    <property type="project" value="UniProtKB-KW"/>
</dbReference>
<dbReference type="EMBL" id="JACWLN010000002">
    <property type="protein sequence ID" value="MBD1260033.1"/>
    <property type="molecule type" value="Genomic_DNA"/>
</dbReference>
<accession>A0A316E7I2</accession>
<reference evidence="3 4" key="1">
    <citation type="submission" date="2018-05" db="EMBL/GenBank/DDBJ databases">
        <title>Genomic Encyclopedia of Archaeal and Bacterial Type Strains, Phase II (KMG-II): from individual species to whole genera.</title>
        <authorList>
            <person name="Goeker M."/>
        </authorList>
    </citation>
    <scope>NUCLEOTIDE SEQUENCE [LARGE SCALE GENOMIC DNA]</scope>
    <source>
        <strain evidence="3 4">DSM 23514</strain>
    </source>
</reference>
<proteinExistence type="predicted"/>
<protein>
    <submittedName>
        <fullName evidence="2">Class I SAM-dependent methyltransferase</fullName>
    </submittedName>
    <submittedName>
        <fullName evidence="3">Methyltransferase family protein</fullName>
    </submittedName>
</protein>